<dbReference type="GO" id="GO:0016459">
    <property type="term" value="C:myosin complex"/>
    <property type="evidence" value="ECO:0007669"/>
    <property type="project" value="UniProtKB-KW"/>
</dbReference>
<dbReference type="Gene3D" id="1.20.120.720">
    <property type="entry name" value="Myosin VI head, motor domain, U50 subdomain"/>
    <property type="match status" value="1"/>
</dbReference>
<dbReference type="Gene3D" id="1.10.10.820">
    <property type="match status" value="1"/>
</dbReference>
<feature type="domain" description="Myosin motor" evidence="8">
    <location>
        <begin position="92"/>
        <end position="764"/>
    </location>
</feature>
<proteinExistence type="inferred from homology"/>
<dbReference type="PANTHER" id="PTHR13140:SF270">
    <property type="entry name" value="MYOSIN-12"/>
    <property type="match status" value="1"/>
</dbReference>
<dbReference type="Gene3D" id="1.20.58.530">
    <property type="match status" value="1"/>
</dbReference>
<reference evidence="10" key="1">
    <citation type="submission" date="2025-08" db="UniProtKB">
        <authorList>
            <consortium name="RefSeq"/>
        </authorList>
    </citation>
    <scope>IDENTIFICATION</scope>
    <source>
        <strain evidence="10">Airmid</strain>
    </source>
</reference>
<dbReference type="Gene3D" id="3.40.850.10">
    <property type="entry name" value="Kinesin motor domain"/>
    <property type="match status" value="1"/>
</dbReference>
<dbReference type="InterPro" id="IPR036961">
    <property type="entry name" value="Kinesin_motor_dom_sf"/>
</dbReference>
<keyword evidence="5 7" id="KW-0505">Motor protein</keyword>
<dbReference type="PANTHER" id="PTHR13140">
    <property type="entry name" value="MYOSIN"/>
    <property type="match status" value="1"/>
</dbReference>
<dbReference type="FunFam" id="1.10.10.820:FF:000001">
    <property type="entry name" value="Myosin heavy chain"/>
    <property type="match status" value="1"/>
</dbReference>
<dbReference type="Proteomes" id="UP000515146">
    <property type="component" value="Unplaced"/>
</dbReference>
<dbReference type="GO" id="GO:0009888">
    <property type="term" value="P:tissue development"/>
    <property type="evidence" value="ECO:0007669"/>
    <property type="project" value="UniProtKB-ARBA"/>
</dbReference>
<accession>A0A6P6Y4D3</accession>
<dbReference type="InterPro" id="IPR027417">
    <property type="entry name" value="P-loop_NTPase"/>
</dbReference>
<dbReference type="RefSeq" id="XP_027200343.1">
    <property type="nucleotide sequence ID" value="XM_027344542.1"/>
</dbReference>
<evidence type="ECO:0000313" key="10">
    <source>
        <dbReference type="RefSeq" id="XP_027200343.1"/>
    </source>
</evidence>
<evidence type="ECO:0000313" key="9">
    <source>
        <dbReference type="Proteomes" id="UP000515146"/>
    </source>
</evidence>
<dbReference type="GO" id="GO:0007015">
    <property type="term" value="P:actin filament organization"/>
    <property type="evidence" value="ECO:0007669"/>
    <property type="project" value="TreeGrafter"/>
</dbReference>
<evidence type="ECO:0000256" key="1">
    <source>
        <dbReference type="ARBA" id="ARBA00008314"/>
    </source>
</evidence>
<keyword evidence="2 7" id="KW-0547">Nucleotide-binding</keyword>
<dbReference type="GO" id="GO:0005737">
    <property type="term" value="C:cytoplasm"/>
    <property type="evidence" value="ECO:0007669"/>
    <property type="project" value="TreeGrafter"/>
</dbReference>
<gene>
    <name evidence="10" type="primary">LOC113794421</name>
</gene>
<dbReference type="AlphaFoldDB" id="A0A6P6Y4D3"/>
<comment type="similarity">
    <text evidence="1 7">Belongs to the TRAFAC class myosin-kinesin ATPase superfamily. Myosin family.</text>
</comment>
<dbReference type="PROSITE" id="PS50096">
    <property type="entry name" value="IQ"/>
    <property type="match status" value="1"/>
</dbReference>
<keyword evidence="6 7" id="KW-0009">Actin-binding</keyword>
<dbReference type="GO" id="GO:0051015">
    <property type="term" value="F:actin filament binding"/>
    <property type="evidence" value="ECO:0007669"/>
    <property type="project" value="TreeGrafter"/>
</dbReference>
<keyword evidence="9" id="KW-1185">Reference proteome</keyword>
<dbReference type="GO" id="GO:0005524">
    <property type="term" value="F:ATP binding"/>
    <property type="evidence" value="ECO:0007669"/>
    <property type="project" value="UniProtKB-UniRule"/>
</dbReference>
<dbReference type="KEGG" id="dpte:113794421"/>
<dbReference type="GO" id="GO:0000146">
    <property type="term" value="F:microfilament motor activity"/>
    <property type="evidence" value="ECO:0007669"/>
    <property type="project" value="TreeGrafter"/>
</dbReference>
<dbReference type="GO" id="GO:0016020">
    <property type="term" value="C:membrane"/>
    <property type="evidence" value="ECO:0007669"/>
    <property type="project" value="TreeGrafter"/>
</dbReference>
<evidence type="ECO:0000259" key="8">
    <source>
        <dbReference type="PROSITE" id="PS51456"/>
    </source>
</evidence>
<dbReference type="InParanoid" id="A0A6P6Y4D3"/>
<sequence>MPAGGPKLKRDNSELRALDKNGQVFKGFYVWCSQAPAVQEDPDLMFARCLVLPGSTNEHFKLRQVEPEDLNGATFESDAEHVYNCNAGIDPLSYPDIGMLPHTNNASVIDFIRQRYLKGQIYVNAEPLLLSVNPFKELNNTTQQIIDQYIAANDIGQLPPHVFTIARRAFDSLHGINKSQTIIVSGESGAGKTEAAKQVMKYFATSSSGRRNSLVQDAVLAGNPVLEAFGNAKTLRNDNSSRFGRFMQMEIGKNGGIESGLVRCFLLEKSRIISQSAGERSYHIFYQMLSGLSAEEKKKYGIQTHYNYLKAGALKVPSIDDKADFQEVRNSLKVMGVTDAEFDGIMKCLSAVLLMGNVEIVAERREGLPNAAAIKQLDNLHLLSNLIEIDSADLLNALTVKTFAAGGAGKTVKGVYTASEAVVVRDSMAKAMYQNLFNWIIAKLNKKIAPANGFRSFVAILDIFGFEVFDNNSLEQFFINITNEMLQKNFVDVVFEKETALYKEEGISQANLVWTSNDPIIELLTKKGGSIISYLEDACVAPASDDAKFVHSCHVGLGSNPNYSKPKVGSDCNFVITHTIGDIQYNAQAFLAKNRDILKNELVDVLKRSKLNLLKEAFDSVSVVSGKIGKDQLISSTFLKELKTLIGIINETETHFIRCLKPNEEKAALKYVPSKVLVQLYSLSILEALQLRNLGYSYRRLFEEFCAQFKFLGLGIAEDKTLTHREAATQLLKKSNVPPSDFQLGKTMVFLKNSALKDLNLRQRELLAVWSPLVSVLENMYKTYKFRRMVRLNTPGLVRLQAHIRSFNARNH</sequence>
<dbReference type="Gene3D" id="1.20.5.4820">
    <property type="match status" value="1"/>
</dbReference>
<dbReference type="InterPro" id="IPR001609">
    <property type="entry name" value="Myosin_head_motor_dom-like"/>
</dbReference>
<name>A0A6P6Y4D3_DERPT</name>
<feature type="binding site" evidence="7">
    <location>
        <begin position="186"/>
        <end position="193"/>
    </location>
    <ligand>
        <name>ATP</name>
        <dbReference type="ChEBI" id="CHEBI:30616"/>
    </ligand>
</feature>
<keyword evidence="4 7" id="KW-0518">Myosin</keyword>
<dbReference type="GO" id="GO:0048513">
    <property type="term" value="P:animal organ development"/>
    <property type="evidence" value="ECO:0007669"/>
    <property type="project" value="UniProtKB-ARBA"/>
</dbReference>
<protein>
    <submittedName>
        <fullName evidence="10">Myosin-A-like</fullName>
    </submittedName>
</protein>
<dbReference type="OrthoDB" id="312459at2759"/>
<dbReference type="PROSITE" id="PS51456">
    <property type="entry name" value="MYOSIN_MOTOR"/>
    <property type="match status" value="1"/>
</dbReference>
<dbReference type="SMART" id="SM00242">
    <property type="entry name" value="MYSc"/>
    <property type="match status" value="1"/>
</dbReference>
<evidence type="ECO:0000256" key="4">
    <source>
        <dbReference type="ARBA" id="ARBA00023123"/>
    </source>
</evidence>
<organism evidence="9 10">
    <name type="scientific">Dermatophagoides pteronyssinus</name>
    <name type="common">European house dust mite</name>
    <dbReference type="NCBI Taxonomy" id="6956"/>
    <lineage>
        <taxon>Eukaryota</taxon>
        <taxon>Metazoa</taxon>
        <taxon>Ecdysozoa</taxon>
        <taxon>Arthropoda</taxon>
        <taxon>Chelicerata</taxon>
        <taxon>Arachnida</taxon>
        <taxon>Acari</taxon>
        <taxon>Acariformes</taxon>
        <taxon>Sarcoptiformes</taxon>
        <taxon>Astigmata</taxon>
        <taxon>Psoroptidia</taxon>
        <taxon>Analgoidea</taxon>
        <taxon>Pyroglyphidae</taxon>
        <taxon>Dermatophagoidinae</taxon>
        <taxon>Dermatophagoides</taxon>
    </lineage>
</organism>
<dbReference type="Pfam" id="PF00063">
    <property type="entry name" value="Myosin_head"/>
    <property type="match status" value="1"/>
</dbReference>
<evidence type="ECO:0000256" key="3">
    <source>
        <dbReference type="ARBA" id="ARBA00022840"/>
    </source>
</evidence>
<dbReference type="OMA" id="IDVMIYM"/>
<keyword evidence="3 7" id="KW-0067">ATP-binding</keyword>
<evidence type="ECO:0000256" key="2">
    <source>
        <dbReference type="ARBA" id="ARBA00022741"/>
    </source>
</evidence>
<dbReference type="PRINTS" id="PR00193">
    <property type="entry name" value="MYOSINHEAVY"/>
</dbReference>
<dbReference type="GO" id="GO:0048731">
    <property type="term" value="P:system development"/>
    <property type="evidence" value="ECO:0007669"/>
    <property type="project" value="UniProtKB-ARBA"/>
</dbReference>
<feature type="region of interest" description="Actin-binding" evidence="7">
    <location>
        <begin position="642"/>
        <end position="664"/>
    </location>
</feature>
<evidence type="ECO:0000256" key="7">
    <source>
        <dbReference type="PROSITE-ProRule" id="PRU00782"/>
    </source>
</evidence>
<evidence type="ECO:0000256" key="6">
    <source>
        <dbReference type="ARBA" id="ARBA00023203"/>
    </source>
</evidence>
<dbReference type="SUPFAM" id="SSF52540">
    <property type="entry name" value="P-loop containing nucleoside triphosphate hydrolases"/>
    <property type="match status" value="1"/>
</dbReference>
<evidence type="ECO:0000256" key="5">
    <source>
        <dbReference type="ARBA" id="ARBA00023175"/>
    </source>
</evidence>